<dbReference type="PANTHER" id="PTHR46306">
    <property type="entry name" value="BTB/POZ DOMAIN-CONTAINING PROTEIN 9"/>
    <property type="match status" value="1"/>
</dbReference>
<gene>
    <name evidence="3" type="ORF">Glove_318g26</name>
</gene>
<comment type="caution">
    <text evidence="3">The sequence shown here is derived from an EMBL/GenBank/DDBJ whole genome shotgun (WGS) entry which is preliminary data.</text>
</comment>
<dbReference type="CDD" id="cd18186">
    <property type="entry name" value="BTB_POZ_ZBTB_KLHL-like"/>
    <property type="match status" value="1"/>
</dbReference>
<evidence type="ECO:0000313" key="3">
    <source>
        <dbReference type="EMBL" id="RHZ65281.1"/>
    </source>
</evidence>
<name>A0A397HQ35_9GLOM</name>
<feature type="domain" description="BTB" evidence="1">
    <location>
        <begin position="23"/>
        <end position="91"/>
    </location>
</feature>
<feature type="domain" description="TLDc" evidence="2">
    <location>
        <begin position="279"/>
        <end position="440"/>
    </location>
</feature>
<dbReference type="SMART" id="SM00225">
    <property type="entry name" value="BTB"/>
    <property type="match status" value="1"/>
</dbReference>
<dbReference type="InterPro" id="IPR000210">
    <property type="entry name" value="BTB/POZ_dom"/>
</dbReference>
<dbReference type="EMBL" id="PQFF01000290">
    <property type="protein sequence ID" value="RHZ65281.1"/>
    <property type="molecule type" value="Genomic_DNA"/>
</dbReference>
<dbReference type="InterPro" id="IPR006571">
    <property type="entry name" value="TLDc_dom"/>
</dbReference>
<reference evidence="3 4" key="1">
    <citation type="submission" date="2018-08" db="EMBL/GenBank/DDBJ databases">
        <title>Genome and evolution of the arbuscular mycorrhizal fungus Diversispora epigaea (formerly Glomus versiforme) and its bacterial endosymbionts.</title>
        <authorList>
            <person name="Sun X."/>
            <person name="Fei Z."/>
            <person name="Harrison M."/>
        </authorList>
    </citation>
    <scope>NUCLEOTIDE SEQUENCE [LARGE SCALE GENOMIC DNA]</scope>
    <source>
        <strain evidence="3 4">IT104</strain>
    </source>
</reference>
<dbReference type="Gene3D" id="3.30.710.10">
    <property type="entry name" value="Potassium Channel Kv1.1, Chain A"/>
    <property type="match status" value="1"/>
</dbReference>
<evidence type="ECO:0000259" key="2">
    <source>
        <dbReference type="PROSITE" id="PS51886"/>
    </source>
</evidence>
<dbReference type="SUPFAM" id="SSF54695">
    <property type="entry name" value="POZ domain"/>
    <property type="match status" value="1"/>
</dbReference>
<organism evidence="3 4">
    <name type="scientific">Diversispora epigaea</name>
    <dbReference type="NCBI Taxonomy" id="1348612"/>
    <lineage>
        <taxon>Eukaryota</taxon>
        <taxon>Fungi</taxon>
        <taxon>Fungi incertae sedis</taxon>
        <taxon>Mucoromycota</taxon>
        <taxon>Glomeromycotina</taxon>
        <taxon>Glomeromycetes</taxon>
        <taxon>Diversisporales</taxon>
        <taxon>Diversisporaceae</taxon>
        <taxon>Diversispora</taxon>
    </lineage>
</organism>
<dbReference type="PANTHER" id="PTHR46306:SF1">
    <property type="entry name" value="BTB_POZ DOMAIN-CONTAINING PROTEIN 9"/>
    <property type="match status" value="1"/>
</dbReference>
<dbReference type="PROSITE" id="PS50097">
    <property type="entry name" value="BTB"/>
    <property type="match status" value="1"/>
</dbReference>
<dbReference type="Pfam" id="PF07534">
    <property type="entry name" value="TLD"/>
    <property type="match status" value="1"/>
</dbReference>
<evidence type="ECO:0008006" key="5">
    <source>
        <dbReference type="Google" id="ProtNLM"/>
    </source>
</evidence>
<evidence type="ECO:0000259" key="1">
    <source>
        <dbReference type="PROSITE" id="PS50097"/>
    </source>
</evidence>
<proteinExistence type="predicted"/>
<sequence length="444" mass="51292">MELKFFDKLSQNFIELLDDGDDYNVIIEVENKTFTAHSNVLKCRSPFFRRELKTIAPNKNNIKTIIKSSISAQIFNVILKYIYGGIINLKNDGFILMLVANEFELEELINKLETHLIFARASWLKGNFSLVYRTIFDRQNFKKLKNFCNDIAAKYPKLIFDDSDFTSLQESALKSKFGIMSSSGEFLKNSTLPTNLEEWTKENFLTLKTSLQQCLSYIRYFHLSADEVLDSIKPYKKILDKQLWEDIIQHLLSPKRLLKPIILPARSLLVTEPKEHFSTIISEDHAAEISTWIDRKIINYLTTNNPYKFELILRGTRDGFTPQKFWDNGHGHAGTVVVMKVKGNDEILGGYNPLAWSKNGNSILSRVKNPQWAIINRCKGSQKYYGPQFGIDFQMHSPSSDFILDNQCYCRNFGAFYEKSIRTSLSGCFSITNYEVFKVIKKTT</sequence>
<accession>A0A397HQ35</accession>
<dbReference type="Pfam" id="PF00651">
    <property type="entry name" value="BTB"/>
    <property type="match status" value="1"/>
</dbReference>
<dbReference type="InterPro" id="IPR052407">
    <property type="entry name" value="BTB_POZ_domain_cont_9"/>
</dbReference>
<dbReference type="InterPro" id="IPR011333">
    <property type="entry name" value="SKP1/BTB/POZ_sf"/>
</dbReference>
<dbReference type="Proteomes" id="UP000266861">
    <property type="component" value="Unassembled WGS sequence"/>
</dbReference>
<evidence type="ECO:0000313" key="4">
    <source>
        <dbReference type="Proteomes" id="UP000266861"/>
    </source>
</evidence>
<dbReference type="GO" id="GO:0005737">
    <property type="term" value="C:cytoplasm"/>
    <property type="evidence" value="ECO:0007669"/>
    <property type="project" value="TreeGrafter"/>
</dbReference>
<dbReference type="OrthoDB" id="1022638at2759"/>
<protein>
    <recommendedName>
        <fullName evidence="5">BTB domain-containing protein</fullName>
    </recommendedName>
</protein>
<keyword evidence="4" id="KW-1185">Reference proteome</keyword>
<dbReference type="PROSITE" id="PS51886">
    <property type="entry name" value="TLDC"/>
    <property type="match status" value="1"/>
</dbReference>
<dbReference type="AlphaFoldDB" id="A0A397HQ35"/>